<keyword evidence="5" id="KW-1185">Reference proteome</keyword>
<feature type="compositionally biased region" description="Polar residues" evidence="2">
    <location>
        <begin position="133"/>
        <end position="143"/>
    </location>
</feature>
<name>A0ABT4Q7L1_9BACL</name>
<keyword evidence="3" id="KW-0812">Transmembrane</keyword>
<keyword evidence="3" id="KW-1133">Transmembrane helix</keyword>
<evidence type="ECO:0000256" key="2">
    <source>
        <dbReference type="SAM" id="MobiDB-lite"/>
    </source>
</evidence>
<evidence type="ECO:0000256" key="3">
    <source>
        <dbReference type="SAM" id="Phobius"/>
    </source>
</evidence>
<dbReference type="Proteomes" id="UP001527882">
    <property type="component" value="Unassembled WGS sequence"/>
</dbReference>
<dbReference type="EMBL" id="JAQAGZ010000006">
    <property type="protein sequence ID" value="MCZ8512821.1"/>
    <property type="molecule type" value="Genomic_DNA"/>
</dbReference>
<feature type="transmembrane region" description="Helical" evidence="3">
    <location>
        <begin position="7"/>
        <end position="26"/>
    </location>
</feature>
<dbReference type="RefSeq" id="WP_269881282.1">
    <property type="nucleotide sequence ID" value="NZ_JAQAGZ010000006.1"/>
</dbReference>
<dbReference type="InterPro" id="IPR038503">
    <property type="entry name" value="SpoIIIAH_sf"/>
</dbReference>
<feature type="coiled-coil region" evidence="1">
    <location>
        <begin position="205"/>
        <end position="235"/>
    </location>
</feature>
<proteinExistence type="predicted"/>
<feature type="compositionally biased region" description="Low complexity" evidence="2">
    <location>
        <begin position="94"/>
        <end position="112"/>
    </location>
</feature>
<organism evidence="4 5">
    <name type="scientific">Paenibacillus gyeongsangnamensis</name>
    <dbReference type="NCBI Taxonomy" id="3388067"/>
    <lineage>
        <taxon>Bacteria</taxon>
        <taxon>Bacillati</taxon>
        <taxon>Bacillota</taxon>
        <taxon>Bacilli</taxon>
        <taxon>Bacillales</taxon>
        <taxon>Paenibacillaceae</taxon>
        <taxon>Paenibacillus</taxon>
    </lineage>
</organism>
<accession>A0ABT4Q7L1</accession>
<evidence type="ECO:0000256" key="1">
    <source>
        <dbReference type="SAM" id="Coils"/>
    </source>
</evidence>
<sequence length="290" mass="30617">MNTKRQTIWLVSMLSLMVVLSAYYLFTEDVNKLDLNTKGPTPKEVTITAGELDSHMNTTNPSGAAAKPDANSGAQSDPKADQNAKATPAPAADGKTAPSPAAPAPGTTGAAKADPKADSKTDPKADSKGDPKANNSKTDTPSSAKPGASSDASAQPVSKSNDAKVLEKMQSKATSGSDYFINLQLKRDEDISKQVEKFVALIADTSQTKEAAAKAEADLRKLQDMETKISNLEDSLIKDYGQAVVTQDANKYKVTVQSKKLEKSQALSIADLTMKELGIGPESLSIQYLP</sequence>
<evidence type="ECO:0000313" key="4">
    <source>
        <dbReference type="EMBL" id="MCZ8512821.1"/>
    </source>
</evidence>
<feature type="region of interest" description="Disordered" evidence="2">
    <location>
        <begin position="36"/>
        <end position="171"/>
    </location>
</feature>
<comment type="caution">
    <text evidence="4">The sequence shown here is derived from an EMBL/GenBank/DDBJ whole genome shotgun (WGS) entry which is preliminary data.</text>
</comment>
<feature type="compositionally biased region" description="Polar residues" evidence="2">
    <location>
        <begin position="150"/>
        <end position="160"/>
    </location>
</feature>
<keyword evidence="3" id="KW-0472">Membrane</keyword>
<protein>
    <submittedName>
        <fullName evidence="4">SpoIIIAH-like family protein</fullName>
    </submittedName>
</protein>
<gene>
    <name evidence="4" type="ORF">O9H85_10420</name>
</gene>
<reference evidence="4 5" key="1">
    <citation type="submission" date="2022-12" db="EMBL/GenBank/DDBJ databases">
        <title>Draft genome sequence of Paenibacillus sp. dW9.</title>
        <authorList>
            <person name="Choi E.-W."/>
            <person name="Kim D.-U."/>
        </authorList>
    </citation>
    <scope>NUCLEOTIDE SEQUENCE [LARGE SCALE GENOMIC DNA]</scope>
    <source>
        <strain evidence="5">dW9</strain>
    </source>
</reference>
<evidence type="ECO:0000313" key="5">
    <source>
        <dbReference type="Proteomes" id="UP001527882"/>
    </source>
</evidence>
<feature type="compositionally biased region" description="Basic and acidic residues" evidence="2">
    <location>
        <begin position="161"/>
        <end position="170"/>
    </location>
</feature>
<feature type="compositionally biased region" description="Basic and acidic residues" evidence="2">
    <location>
        <begin position="113"/>
        <end position="131"/>
    </location>
</feature>
<dbReference type="Gene3D" id="1.10.287.4300">
    <property type="entry name" value="Stage III sporulation protein AH-like"/>
    <property type="match status" value="1"/>
</dbReference>
<dbReference type="InterPro" id="IPR024232">
    <property type="entry name" value="SpoIIIAH"/>
</dbReference>
<dbReference type="Pfam" id="PF12685">
    <property type="entry name" value="SpoIIIAH"/>
    <property type="match status" value="1"/>
</dbReference>
<keyword evidence="1" id="KW-0175">Coiled coil</keyword>